<proteinExistence type="predicted"/>
<dbReference type="RefSeq" id="WP_119480507.1">
    <property type="nucleotide sequence ID" value="NZ_QXTG01000001.1"/>
</dbReference>
<comment type="caution">
    <text evidence="2">The sequence shown here is derived from an EMBL/GenBank/DDBJ whole genome shotgun (WGS) entry which is preliminary data.</text>
</comment>
<keyword evidence="3" id="KW-1185">Reference proteome</keyword>
<evidence type="ECO:0000256" key="1">
    <source>
        <dbReference type="SAM" id="Phobius"/>
    </source>
</evidence>
<dbReference type="EMBL" id="QXTG01000001">
    <property type="protein sequence ID" value="RIX30143.1"/>
    <property type="molecule type" value="Genomic_DNA"/>
</dbReference>
<accession>A0A3A1U1A7</accession>
<name>A0A3A1U1A7_9MICO</name>
<keyword evidence="1" id="KW-0812">Transmembrane</keyword>
<feature type="transmembrane region" description="Helical" evidence="1">
    <location>
        <begin position="63"/>
        <end position="85"/>
    </location>
</feature>
<dbReference type="AlphaFoldDB" id="A0A3A1U1A7"/>
<dbReference type="Proteomes" id="UP000265742">
    <property type="component" value="Unassembled WGS sequence"/>
</dbReference>
<gene>
    <name evidence="2" type="ORF">D1781_01430</name>
</gene>
<sequence length="122" mass="12083">MTAPAVPARSGGTRRTWDLVLAIVLAVLLLAAAAVLGFAGAFLVMASDSCGASVTCSTGRLTVGVLVAMIGPAVVAVATIVALVVRIVRARLAFWAPLVGLVVAVLVWAGGAALVFGSVPSS</sequence>
<keyword evidence="1" id="KW-0472">Membrane</keyword>
<protein>
    <submittedName>
        <fullName evidence="2">Uncharacterized protein</fullName>
    </submittedName>
</protein>
<feature type="transmembrane region" description="Helical" evidence="1">
    <location>
        <begin position="92"/>
        <end position="116"/>
    </location>
</feature>
<organism evidence="2 3">
    <name type="scientific">Amnibacterium setariae</name>
    <dbReference type="NCBI Taxonomy" id="2306585"/>
    <lineage>
        <taxon>Bacteria</taxon>
        <taxon>Bacillati</taxon>
        <taxon>Actinomycetota</taxon>
        <taxon>Actinomycetes</taxon>
        <taxon>Micrococcales</taxon>
        <taxon>Microbacteriaceae</taxon>
        <taxon>Amnibacterium</taxon>
    </lineage>
</organism>
<evidence type="ECO:0000313" key="2">
    <source>
        <dbReference type="EMBL" id="RIX30143.1"/>
    </source>
</evidence>
<feature type="transmembrane region" description="Helical" evidence="1">
    <location>
        <begin position="19"/>
        <end position="43"/>
    </location>
</feature>
<keyword evidence="1" id="KW-1133">Transmembrane helix</keyword>
<reference evidence="3" key="1">
    <citation type="submission" date="2018-09" db="EMBL/GenBank/DDBJ databases">
        <authorList>
            <person name="Kim I."/>
        </authorList>
    </citation>
    <scope>NUCLEOTIDE SEQUENCE [LARGE SCALE GENOMIC DNA]</scope>
    <source>
        <strain evidence="3">DD4a</strain>
    </source>
</reference>
<evidence type="ECO:0000313" key="3">
    <source>
        <dbReference type="Proteomes" id="UP000265742"/>
    </source>
</evidence>